<organism evidence="1 2">
    <name type="scientific">Marinobacterium stanieri</name>
    <dbReference type="NCBI Taxonomy" id="49186"/>
    <lineage>
        <taxon>Bacteria</taxon>
        <taxon>Pseudomonadati</taxon>
        <taxon>Pseudomonadota</taxon>
        <taxon>Gammaproteobacteria</taxon>
        <taxon>Oceanospirillales</taxon>
        <taxon>Oceanospirillaceae</taxon>
        <taxon>Marinobacterium</taxon>
    </lineage>
</organism>
<evidence type="ECO:0000313" key="1">
    <source>
        <dbReference type="EMBL" id="SIQ98400.1"/>
    </source>
</evidence>
<dbReference type="Proteomes" id="UP000186895">
    <property type="component" value="Unassembled WGS sequence"/>
</dbReference>
<sequence length="238" mass="26025">MEKKSTFGLKGQEVPDQILASIRGRFVEGRQVAFFGVEMRTNWIQSDNHSLNMQMNVNIDLSSGRHQPIINIYHSQDIGTATLGAFTPALVDVSDNGALNSVSGVVQNIQVAGDGNSIHNNVNWEVREQQLLPSSVGLSMTPATAGGHYVDLSGRHTQVVIGNQGIGYQIDIPDIGRVTQQLSSQNLKGGALLQSSQIHSHYNQVMNHIGLQVDLSPAHKNMEQLRMLNRSLEQLRGL</sequence>
<proteinExistence type="predicted"/>
<protein>
    <submittedName>
        <fullName evidence="1">Uncharacterized protein</fullName>
    </submittedName>
</protein>
<reference evidence="1 2" key="1">
    <citation type="submission" date="2017-01" db="EMBL/GenBank/DDBJ databases">
        <authorList>
            <person name="Mah S.A."/>
            <person name="Swanson W.J."/>
            <person name="Moy G.W."/>
            <person name="Vacquier V.D."/>
        </authorList>
    </citation>
    <scope>NUCLEOTIDE SEQUENCE [LARGE SCALE GENOMIC DNA]</scope>
    <source>
        <strain evidence="1 2">DSM 7027</strain>
    </source>
</reference>
<name>A0A1N6X7Y6_9GAMM</name>
<dbReference type="STRING" id="49186.SAMN05421647_1135"/>
<dbReference type="EMBL" id="FTMN01000013">
    <property type="protein sequence ID" value="SIQ98400.1"/>
    <property type="molecule type" value="Genomic_DNA"/>
</dbReference>
<dbReference type="AlphaFoldDB" id="A0A1N6X7Y6"/>
<accession>A0A1N6X7Y6</accession>
<gene>
    <name evidence="1" type="ORF">SAMN05421647_1135</name>
</gene>
<keyword evidence="2" id="KW-1185">Reference proteome</keyword>
<evidence type="ECO:0000313" key="2">
    <source>
        <dbReference type="Proteomes" id="UP000186895"/>
    </source>
</evidence>